<dbReference type="InterPro" id="IPR006357">
    <property type="entry name" value="HAD-SF_hydro_IIA"/>
</dbReference>
<proteinExistence type="predicted"/>
<evidence type="ECO:0000313" key="2">
    <source>
        <dbReference type="Proteomes" id="UP001596328"/>
    </source>
</evidence>
<dbReference type="GO" id="GO:0016787">
    <property type="term" value="F:hydrolase activity"/>
    <property type="evidence" value="ECO:0007669"/>
    <property type="project" value="UniProtKB-KW"/>
</dbReference>
<comment type="caution">
    <text evidence="1">The sequence shown here is derived from an EMBL/GenBank/DDBJ whole genome shotgun (WGS) entry which is preliminary data.</text>
</comment>
<keyword evidence="2" id="KW-1185">Reference proteome</keyword>
<dbReference type="Pfam" id="PF13344">
    <property type="entry name" value="Hydrolase_6"/>
    <property type="match status" value="1"/>
</dbReference>
<name>A0ABD5S2H4_9EURY</name>
<organism evidence="1 2">
    <name type="scientific">Halobium palmae</name>
    <dbReference type="NCBI Taxonomy" id="1776492"/>
    <lineage>
        <taxon>Archaea</taxon>
        <taxon>Methanobacteriati</taxon>
        <taxon>Methanobacteriota</taxon>
        <taxon>Stenosarchaea group</taxon>
        <taxon>Halobacteria</taxon>
        <taxon>Halobacteriales</taxon>
        <taxon>Haloferacaceae</taxon>
        <taxon>Halobium</taxon>
    </lineage>
</organism>
<keyword evidence="1" id="KW-0378">Hydrolase</keyword>
<dbReference type="InterPro" id="IPR023214">
    <property type="entry name" value="HAD_sf"/>
</dbReference>
<evidence type="ECO:0000313" key="1">
    <source>
        <dbReference type="EMBL" id="MFC6725811.1"/>
    </source>
</evidence>
<protein>
    <submittedName>
        <fullName evidence="1">HAD family hydrolase</fullName>
    </submittedName>
</protein>
<dbReference type="AlphaFoldDB" id="A0ABD5S2H4"/>
<dbReference type="SUPFAM" id="SSF56784">
    <property type="entry name" value="HAD-like"/>
    <property type="match status" value="1"/>
</dbReference>
<dbReference type="Proteomes" id="UP001596328">
    <property type="component" value="Unassembled WGS sequence"/>
</dbReference>
<sequence>MTIRGAVLDVDGTVLRGSDPIPGADEGLATLADAGVDRLFCSNNPTKEPAAYAERFARAGFAVDPEEVLTS</sequence>
<reference evidence="1 2" key="1">
    <citation type="journal article" date="2019" name="Int. J. Syst. Evol. Microbiol.">
        <title>The Global Catalogue of Microorganisms (GCM) 10K type strain sequencing project: providing services to taxonomists for standard genome sequencing and annotation.</title>
        <authorList>
            <consortium name="The Broad Institute Genomics Platform"/>
            <consortium name="The Broad Institute Genome Sequencing Center for Infectious Disease"/>
            <person name="Wu L."/>
            <person name="Ma J."/>
        </authorList>
    </citation>
    <scope>NUCLEOTIDE SEQUENCE [LARGE SCALE GENOMIC DNA]</scope>
    <source>
        <strain evidence="1 2">NBRC 111368</strain>
    </source>
</reference>
<accession>A0ABD5S2H4</accession>
<gene>
    <name evidence="1" type="ORF">ACFQE1_15835</name>
</gene>
<dbReference type="Gene3D" id="3.40.50.1000">
    <property type="entry name" value="HAD superfamily/HAD-like"/>
    <property type="match status" value="1"/>
</dbReference>
<dbReference type="InterPro" id="IPR036412">
    <property type="entry name" value="HAD-like_sf"/>
</dbReference>
<feature type="non-terminal residue" evidence="1">
    <location>
        <position position="71"/>
    </location>
</feature>
<dbReference type="EMBL" id="JBHSWU010000718">
    <property type="protein sequence ID" value="MFC6725811.1"/>
    <property type="molecule type" value="Genomic_DNA"/>
</dbReference>